<feature type="transmembrane region" description="Helical" evidence="4">
    <location>
        <begin position="124"/>
        <end position="141"/>
    </location>
</feature>
<evidence type="ECO:0000256" key="3">
    <source>
        <dbReference type="PROSITE-ProRule" id="PRU00339"/>
    </source>
</evidence>
<keyword evidence="4" id="KW-0472">Membrane</keyword>
<feature type="transmembrane region" description="Helical" evidence="4">
    <location>
        <begin position="281"/>
        <end position="298"/>
    </location>
</feature>
<dbReference type="PANTHER" id="PTHR44227:SF3">
    <property type="entry name" value="PROTEIN O-MANNOSYL-TRANSFERASE TMTC4"/>
    <property type="match status" value="1"/>
</dbReference>
<accession>A0A1F5H7G7</accession>
<dbReference type="PROSITE" id="PS50005">
    <property type="entry name" value="TPR"/>
    <property type="match status" value="2"/>
</dbReference>
<dbReference type="Pfam" id="PF13414">
    <property type="entry name" value="TPR_11"/>
    <property type="match status" value="1"/>
</dbReference>
<dbReference type="SMART" id="SM00028">
    <property type="entry name" value="TPR"/>
    <property type="match status" value="2"/>
</dbReference>
<evidence type="ECO:0000256" key="1">
    <source>
        <dbReference type="ARBA" id="ARBA00022737"/>
    </source>
</evidence>
<feature type="transmembrane region" description="Helical" evidence="4">
    <location>
        <begin position="338"/>
        <end position="360"/>
    </location>
</feature>
<feature type="transmembrane region" description="Helical" evidence="4">
    <location>
        <begin position="255"/>
        <end position="275"/>
    </location>
</feature>
<comment type="caution">
    <text evidence="5">The sequence shown here is derived from an EMBL/GenBank/DDBJ whole genome shotgun (WGS) entry which is preliminary data.</text>
</comment>
<keyword evidence="2 3" id="KW-0802">TPR repeat</keyword>
<keyword evidence="4" id="KW-1133">Transmembrane helix</keyword>
<proteinExistence type="predicted"/>
<dbReference type="InterPro" id="IPR011990">
    <property type="entry name" value="TPR-like_helical_dom_sf"/>
</dbReference>
<feature type="transmembrane region" description="Helical" evidence="4">
    <location>
        <begin position="426"/>
        <end position="444"/>
    </location>
</feature>
<dbReference type="InterPro" id="IPR019734">
    <property type="entry name" value="TPR_rpt"/>
</dbReference>
<evidence type="ECO:0000313" key="5">
    <source>
        <dbReference type="EMBL" id="OGE00016.1"/>
    </source>
</evidence>
<evidence type="ECO:0000256" key="2">
    <source>
        <dbReference type="ARBA" id="ARBA00022803"/>
    </source>
</evidence>
<gene>
    <name evidence="5" type="ORF">A3B54_05160</name>
</gene>
<dbReference type="AlphaFoldDB" id="A0A1F5H7G7"/>
<sequence length="693" mass="79054">MLLGVFDNRKIQLAIIVLLTSLVYSNTLKNSFVIEDPVYISDWKLTQNLANIPKMFAGDTAPTGNVGIYRPLRAVFYAATFRLFGGDNPFPYHLLALAVHLSITVLVYLIVWEILCSKVSSPRSSWGPFIVALLFGLHPVHSEAVDYLTANFDAISYIFFFGSFFFYLKWRLRKWEAYYWSSVILATLAFFHFEMTLTLPFLLILADLTLVRGPALISSKFKVQSSKLGVGSPSTASTPRRQWSIISCQLSVVRYFPYFVVAGVYLFVRVVVLKMTIRSDYLAGSFYLTMLTMLKVFVKYIQMLVLPVDLSINPRLPGGISAWVHPLAHMERISNQSIFDPIILFSLVVLACLVLAIFYFKTKQPVVSFAIGWFLISLLPVSYIIPQGTIFQERYIYIASLGFVILLIFGFDFLFNFKFKKEVKEFIKPALIISMFAILAFYGIRTSLRNRDWKDSFAVWSKLAGQFPDDVIANFSTARIHAQRNNFDAAIDHYRKALAVEPRLFEVRYDLGGIYEKQGKADQAATEYQQTLLINPGYDPAKEALDRINNNKVDTWKECRLSNEVTFFCPSGWITLKNYGLIKIREPEGDFIIELTSDSRGKNQSIDDYLKSPRDNLGQLANEGLAQIPNFDKAYVKVWKRPISTDNEPISADQLLMQFFLFKNDKVVKILVSPGDSPRMVKFDRLVSSLKIE</sequence>
<dbReference type="SUPFAM" id="SSF48452">
    <property type="entry name" value="TPR-like"/>
    <property type="match status" value="1"/>
</dbReference>
<feature type="repeat" description="TPR" evidence="3">
    <location>
        <begin position="505"/>
        <end position="538"/>
    </location>
</feature>
<feature type="transmembrane region" description="Helical" evidence="4">
    <location>
        <begin position="366"/>
        <end position="383"/>
    </location>
</feature>
<feature type="repeat" description="TPR" evidence="3">
    <location>
        <begin position="471"/>
        <end position="504"/>
    </location>
</feature>
<dbReference type="PANTHER" id="PTHR44227">
    <property type="match status" value="1"/>
</dbReference>
<dbReference type="InterPro" id="IPR052346">
    <property type="entry name" value="O-mannosyl-transferase_TMTC"/>
</dbReference>
<name>A0A1F5H7G7_9BACT</name>
<feature type="transmembrane region" description="Helical" evidence="4">
    <location>
        <begin position="395"/>
        <end position="414"/>
    </location>
</feature>
<protein>
    <submittedName>
        <fullName evidence="5">Uncharacterized protein</fullName>
    </submittedName>
</protein>
<feature type="transmembrane region" description="Helical" evidence="4">
    <location>
        <begin position="177"/>
        <end position="193"/>
    </location>
</feature>
<dbReference type="Proteomes" id="UP000177039">
    <property type="component" value="Unassembled WGS sequence"/>
</dbReference>
<keyword evidence="4" id="KW-0812">Transmembrane</keyword>
<feature type="transmembrane region" description="Helical" evidence="4">
    <location>
        <begin position="90"/>
        <end position="112"/>
    </location>
</feature>
<evidence type="ECO:0000313" key="6">
    <source>
        <dbReference type="Proteomes" id="UP000177039"/>
    </source>
</evidence>
<dbReference type="EMBL" id="MFBT01000006">
    <property type="protein sequence ID" value="OGE00016.1"/>
    <property type="molecule type" value="Genomic_DNA"/>
</dbReference>
<dbReference type="Gene3D" id="1.25.40.10">
    <property type="entry name" value="Tetratricopeptide repeat domain"/>
    <property type="match status" value="1"/>
</dbReference>
<evidence type="ECO:0000256" key="4">
    <source>
        <dbReference type="SAM" id="Phobius"/>
    </source>
</evidence>
<reference evidence="5 6" key="1">
    <citation type="journal article" date="2016" name="Nat. Commun.">
        <title>Thousands of microbial genomes shed light on interconnected biogeochemical processes in an aquifer system.</title>
        <authorList>
            <person name="Anantharaman K."/>
            <person name="Brown C.T."/>
            <person name="Hug L.A."/>
            <person name="Sharon I."/>
            <person name="Castelle C.J."/>
            <person name="Probst A.J."/>
            <person name="Thomas B.C."/>
            <person name="Singh A."/>
            <person name="Wilkins M.J."/>
            <person name="Karaoz U."/>
            <person name="Brodie E.L."/>
            <person name="Williams K.H."/>
            <person name="Hubbard S.S."/>
            <person name="Banfield J.F."/>
        </authorList>
    </citation>
    <scope>NUCLEOTIDE SEQUENCE [LARGE SCALE GENOMIC DNA]</scope>
</reference>
<feature type="transmembrane region" description="Helical" evidence="4">
    <location>
        <begin position="147"/>
        <end position="168"/>
    </location>
</feature>
<keyword evidence="1" id="KW-0677">Repeat</keyword>
<organism evidence="5 6">
    <name type="scientific">Candidatus Curtissbacteria bacterium RIFCSPLOWO2_01_FULL_42_50</name>
    <dbReference type="NCBI Taxonomy" id="1797730"/>
    <lineage>
        <taxon>Bacteria</taxon>
        <taxon>Candidatus Curtissiibacteriota</taxon>
    </lineage>
</organism>